<evidence type="ECO:0000256" key="2">
    <source>
        <dbReference type="ARBA" id="ARBA00009477"/>
    </source>
</evidence>
<dbReference type="EMBL" id="JBHUHD010000001">
    <property type="protein sequence ID" value="MFD2141874.1"/>
    <property type="molecule type" value="Genomic_DNA"/>
</dbReference>
<accession>A0ABW4Z063</accession>
<evidence type="ECO:0000259" key="11">
    <source>
        <dbReference type="Pfam" id="PF25994"/>
    </source>
</evidence>
<comment type="caution">
    <text evidence="13">The sequence shown here is derived from an EMBL/GenBank/DDBJ whole genome shotgun (WGS) entry which is preliminary data.</text>
</comment>
<proteinExistence type="inferred from homology"/>
<keyword evidence="4 9" id="KW-1003">Cell membrane</keyword>
<keyword evidence="6" id="KW-0812">Transmembrane</keyword>
<dbReference type="InterPro" id="IPR058982">
    <property type="entry name" value="Beta-barrel_AprE"/>
</dbReference>
<dbReference type="InterPro" id="IPR010129">
    <property type="entry name" value="T1SS_HlyD"/>
</dbReference>
<dbReference type="PANTHER" id="PTHR30386">
    <property type="entry name" value="MEMBRANE FUSION SUBUNIT OF EMRAB-TOLC MULTIDRUG EFFLUX PUMP"/>
    <property type="match status" value="1"/>
</dbReference>
<keyword evidence="3 9" id="KW-0813">Transport</keyword>
<name>A0ABW4Z063_9HYPH</name>
<feature type="coiled-coil region" evidence="10">
    <location>
        <begin position="223"/>
        <end position="293"/>
    </location>
</feature>
<evidence type="ECO:0000256" key="4">
    <source>
        <dbReference type="ARBA" id="ARBA00022475"/>
    </source>
</evidence>
<evidence type="ECO:0000256" key="1">
    <source>
        <dbReference type="ARBA" id="ARBA00004377"/>
    </source>
</evidence>
<dbReference type="PRINTS" id="PR01490">
    <property type="entry name" value="RTXTOXIND"/>
</dbReference>
<dbReference type="InterPro" id="IPR058781">
    <property type="entry name" value="HH_AprE-like"/>
</dbReference>
<dbReference type="Pfam" id="PF26002">
    <property type="entry name" value="Beta-barrel_AprE"/>
    <property type="match status" value="1"/>
</dbReference>
<protein>
    <recommendedName>
        <fullName evidence="9">Membrane fusion protein (MFP) family protein</fullName>
    </recommendedName>
</protein>
<dbReference type="PANTHER" id="PTHR30386:SF17">
    <property type="entry name" value="ALKALINE PROTEASE SECRETION PROTEIN APRE"/>
    <property type="match status" value="1"/>
</dbReference>
<dbReference type="RefSeq" id="WP_213351706.1">
    <property type="nucleotide sequence ID" value="NZ_JAHBGB010000006.1"/>
</dbReference>
<keyword evidence="7" id="KW-1133">Transmembrane helix</keyword>
<dbReference type="NCBIfam" id="TIGR01843">
    <property type="entry name" value="type_I_hlyD"/>
    <property type="match status" value="1"/>
</dbReference>
<comment type="subcellular location">
    <subcellularLocation>
        <location evidence="1 9">Cell inner membrane</location>
        <topology evidence="1 9">Single-pass membrane protein</topology>
    </subcellularLocation>
</comment>
<keyword evidence="10" id="KW-0175">Coiled coil</keyword>
<evidence type="ECO:0000259" key="12">
    <source>
        <dbReference type="Pfam" id="PF26002"/>
    </source>
</evidence>
<evidence type="ECO:0000313" key="13">
    <source>
        <dbReference type="EMBL" id="MFD2141874.1"/>
    </source>
</evidence>
<feature type="domain" description="AprE-like beta-barrel" evidence="12">
    <location>
        <begin position="335"/>
        <end position="424"/>
    </location>
</feature>
<organism evidence="13 14">
    <name type="scientific">Ancylobacter oerskovii</name>
    <dbReference type="NCBI Taxonomy" id="459519"/>
    <lineage>
        <taxon>Bacteria</taxon>
        <taxon>Pseudomonadati</taxon>
        <taxon>Pseudomonadota</taxon>
        <taxon>Alphaproteobacteria</taxon>
        <taxon>Hyphomicrobiales</taxon>
        <taxon>Xanthobacteraceae</taxon>
        <taxon>Ancylobacter</taxon>
    </lineage>
</organism>
<comment type="similarity">
    <text evidence="2 9">Belongs to the membrane fusion protein (MFP) (TC 8.A.1) family.</text>
</comment>
<sequence>MSAAGTFLGRLRARFAARSGEDGIERHLAIGAVTVLVLVLGGGGWAAMAALNGAVVAAGTVVVESSGKRIQHPEGGVVGTIAVKEGQHVGAGERLLRLDDTVTLANLMVVDTQLVELSARRARLEAERDGRDAVSHAPDLVARREEANVARAIDGEISLFTSRRTAMDGQVSQLRTRIGQLGDEVEGLNAQIAAKSVEIGFIKEEIAGTDELYRKGLAPLTRLRSLQRDKARISGERGQLQADLARTRGRISETELQILQLDQDRRAEVIEQLREIEGKWAELQERRIAAQDKLTRVELRAPVAGIVHQLDVHTVGGVISPGQTVMMIVPGGDALVIEAKISPADIDQVLVGQIAEIRLAAFNQKTTPEIEGVVSRVSADLTRDEKTGLSYYVAQITLPPAQTERLGGLKLIPGMPAEVFLQTGERTALSYLVKPLRDQIARAMREE</sequence>
<keyword evidence="14" id="KW-1185">Reference proteome</keyword>
<dbReference type="Pfam" id="PF25994">
    <property type="entry name" value="HH_AprE"/>
    <property type="match status" value="1"/>
</dbReference>
<gene>
    <name evidence="13" type="ORF">ACFSNC_15805</name>
</gene>
<evidence type="ECO:0000256" key="9">
    <source>
        <dbReference type="RuleBase" id="RU365093"/>
    </source>
</evidence>
<feature type="domain" description="AprE-like long alpha-helical hairpin" evidence="11">
    <location>
        <begin position="105"/>
        <end position="293"/>
    </location>
</feature>
<evidence type="ECO:0000256" key="6">
    <source>
        <dbReference type="ARBA" id="ARBA00022692"/>
    </source>
</evidence>
<reference evidence="14" key="1">
    <citation type="journal article" date="2019" name="Int. J. Syst. Evol. Microbiol.">
        <title>The Global Catalogue of Microorganisms (GCM) 10K type strain sequencing project: providing services to taxonomists for standard genome sequencing and annotation.</title>
        <authorList>
            <consortium name="The Broad Institute Genomics Platform"/>
            <consortium name="The Broad Institute Genome Sequencing Center for Infectious Disease"/>
            <person name="Wu L."/>
            <person name="Ma J."/>
        </authorList>
    </citation>
    <scope>NUCLEOTIDE SEQUENCE [LARGE SCALE GENOMIC DNA]</scope>
    <source>
        <strain evidence="14">CCM 7435</strain>
    </source>
</reference>
<evidence type="ECO:0000256" key="3">
    <source>
        <dbReference type="ARBA" id="ARBA00022448"/>
    </source>
</evidence>
<dbReference type="InterPro" id="IPR050739">
    <property type="entry name" value="MFP"/>
</dbReference>
<evidence type="ECO:0000313" key="14">
    <source>
        <dbReference type="Proteomes" id="UP001597299"/>
    </source>
</evidence>
<dbReference type="Gene3D" id="2.40.30.170">
    <property type="match status" value="1"/>
</dbReference>
<dbReference type="Proteomes" id="UP001597299">
    <property type="component" value="Unassembled WGS sequence"/>
</dbReference>
<evidence type="ECO:0000256" key="10">
    <source>
        <dbReference type="SAM" id="Coils"/>
    </source>
</evidence>
<evidence type="ECO:0000256" key="7">
    <source>
        <dbReference type="ARBA" id="ARBA00022989"/>
    </source>
</evidence>
<keyword evidence="8" id="KW-0472">Membrane</keyword>
<evidence type="ECO:0000256" key="8">
    <source>
        <dbReference type="ARBA" id="ARBA00023136"/>
    </source>
</evidence>
<evidence type="ECO:0000256" key="5">
    <source>
        <dbReference type="ARBA" id="ARBA00022519"/>
    </source>
</evidence>
<keyword evidence="5 9" id="KW-0997">Cell inner membrane</keyword>